<evidence type="ECO:0000313" key="2">
    <source>
        <dbReference type="Proteomes" id="UP000034256"/>
    </source>
</evidence>
<evidence type="ECO:0000313" key="1">
    <source>
        <dbReference type="EMBL" id="KKS25191.1"/>
    </source>
</evidence>
<dbReference type="InterPro" id="IPR043731">
    <property type="entry name" value="DUF5674"/>
</dbReference>
<accession>A0A0G0ZT82</accession>
<dbReference type="PATRIC" id="fig|1619004.3.peg.401"/>
<feature type="non-terminal residue" evidence="1">
    <location>
        <position position="1"/>
    </location>
</feature>
<protein>
    <submittedName>
        <fullName evidence="1">Uncharacterized protein</fullName>
    </submittedName>
</protein>
<dbReference type="AlphaFoldDB" id="A0A0G0ZT82"/>
<reference evidence="1 2" key="1">
    <citation type="journal article" date="2015" name="Nature">
        <title>rRNA introns, odd ribosomes, and small enigmatic genomes across a large radiation of phyla.</title>
        <authorList>
            <person name="Brown C.T."/>
            <person name="Hug L.A."/>
            <person name="Thomas B.C."/>
            <person name="Sharon I."/>
            <person name="Castelle C.J."/>
            <person name="Singh A."/>
            <person name="Wilkins M.J."/>
            <person name="Williams K.H."/>
            <person name="Banfield J.F."/>
        </authorList>
    </citation>
    <scope>NUCLEOTIDE SEQUENCE [LARGE SCALE GENOMIC DNA]</scope>
</reference>
<dbReference type="Pfam" id="PF18924">
    <property type="entry name" value="DUF5674"/>
    <property type="match status" value="1"/>
</dbReference>
<proteinExistence type="predicted"/>
<dbReference type="EMBL" id="LCCF01000005">
    <property type="protein sequence ID" value="KKS25191.1"/>
    <property type="molecule type" value="Genomic_DNA"/>
</dbReference>
<name>A0A0G0ZT82_9BACT</name>
<gene>
    <name evidence="1" type="ORF">UU85_C0005G0001</name>
</gene>
<organism evidence="1 2">
    <name type="scientific">Candidatus Wolfebacteria bacterium GW2011_GWA2_42_10</name>
    <dbReference type="NCBI Taxonomy" id="1619004"/>
    <lineage>
        <taxon>Bacteria</taxon>
        <taxon>Candidatus Wolfeibacteriota</taxon>
    </lineage>
</organism>
<sequence length="57" mass="6615">QQNIWGINIKPEERGDEFIEFDSLINIKPNQNNRTRGVEDTIVKGKIVEIVNKLVHD</sequence>
<dbReference type="Proteomes" id="UP000034256">
    <property type="component" value="Unassembled WGS sequence"/>
</dbReference>
<comment type="caution">
    <text evidence="1">The sequence shown here is derived from an EMBL/GenBank/DDBJ whole genome shotgun (WGS) entry which is preliminary data.</text>
</comment>